<gene>
    <name evidence="2" type="ORF">L7J86_00490</name>
</gene>
<keyword evidence="3" id="KW-1185">Reference proteome</keyword>
<evidence type="ECO:0000313" key="3">
    <source>
        <dbReference type="Proteomes" id="UP001203831"/>
    </source>
</evidence>
<name>A0ABT0TWA8_9GAMM</name>
<dbReference type="CDD" id="cd07033">
    <property type="entry name" value="TPP_PYR_DXS_TK_like"/>
    <property type="match status" value="1"/>
</dbReference>
<dbReference type="PANTHER" id="PTHR43522">
    <property type="entry name" value="TRANSKETOLASE"/>
    <property type="match status" value="1"/>
</dbReference>
<dbReference type="EMBL" id="JAKMAI010000005">
    <property type="protein sequence ID" value="MCM0158273.1"/>
    <property type="molecule type" value="Genomic_DNA"/>
</dbReference>
<protein>
    <recommendedName>
        <fullName evidence="1">Transketolase-like pyrimidine-binding domain-containing protein</fullName>
    </recommendedName>
</protein>
<evidence type="ECO:0000313" key="2">
    <source>
        <dbReference type="EMBL" id="MCM0158273.1"/>
    </source>
</evidence>
<reference evidence="2" key="1">
    <citation type="submission" date="2022-01" db="EMBL/GenBank/DDBJ databases">
        <title>Genome assemble of Metamasius hemipterus Nardonella endosymbiont.</title>
        <authorList>
            <person name="Palmieri L."/>
            <person name="Pavarini R."/>
            <person name="Sharma P."/>
        </authorList>
    </citation>
    <scope>NUCLEOTIDE SEQUENCE [LARGE SCALE GENOMIC DNA]</scope>
    <source>
        <strain evidence="2">NARMHE1</strain>
    </source>
</reference>
<accession>A0ABT0TWA8</accession>
<sequence length="77" mass="8655">MTAIGNGISIYKGFIPYTSTFLVFSDYAKNAIRMSALMKIQHIFIYTHDSILLGEDGPTHQPIEQINSLRDIPNLIV</sequence>
<dbReference type="Gene3D" id="3.40.50.970">
    <property type="match status" value="1"/>
</dbReference>
<organism evidence="2 3">
    <name type="scientific">endosymbiont of Metamasius hemipterus</name>
    <dbReference type="NCBI Taxonomy" id="204627"/>
    <lineage>
        <taxon>Bacteria</taxon>
        <taxon>Pseudomonadati</taxon>
        <taxon>Pseudomonadota</taxon>
        <taxon>Gammaproteobacteria</taxon>
        <taxon>Candidatus Nardonella</taxon>
    </lineage>
</organism>
<comment type="caution">
    <text evidence="2">The sequence shown here is derived from an EMBL/GenBank/DDBJ whole genome shotgun (WGS) entry which is preliminary data.</text>
</comment>
<dbReference type="Pfam" id="PF02779">
    <property type="entry name" value="Transket_pyr"/>
    <property type="match status" value="1"/>
</dbReference>
<feature type="domain" description="Transketolase-like pyrimidine-binding" evidence="1">
    <location>
        <begin position="1"/>
        <end position="77"/>
    </location>
</feature>
<dbReference type="InterPro" id="IPR005475">
    <property type="entry name" value="Transketolase-like_Pyr-bd"/>
</dbReference>
<dbReference type="SUPFAM" id="SSF52518">
    <property type="entry name" value="Thiamin diphosphate-binding fold (THDP-binding)"/>
    <property type="match status" value="1"/>
</dbReference>
<proteinExistence type="predicted"/>
<evidence type="ECO:0000259" key="1">
    <source>
        <dbReference type="Pfam" id="PF02779"/>
    </source>
</evidence>
<dbReference type="InterPro" id="IPR029061">
    <property type="entry name" value="THDP-binding"/>
</dbReference>
<dbReference type="Proteomes" id="UP001203831">
    <property type="component" value="Unassembled WGS sequence"/>
</dbReference>
<dbReference type="PANTHER" id="PTHR43522:SF2">
    <property type="entry name" value="TRANSKETOLASE 1-RELATED"/>
    <property type="match status" value="1"/>
</dbReference>
<dbReference type="InterPro" id="IPR033247">
    <property type="entry name" value="Transketolase_fam"/>
</dbReference>